<feature type="transmembrane region" description="Helical" evidence="7">
    <location>
        <begin position="773"/>
        <end position="793"/>
    </location>
</feature>
<evidence type="ECO:0000256" key="4">
    <source>
        <dbReference type="ARBA" id="ARBA00023136"/>
    </source>
</evidence>
<proteinExistence type="predicted"/>
<dbReference type="PANTHER" id="PTHR47804">
    <property type="entry name" value="60S RIBOSOMAL PROTEIN L19"/>
    <property type="match status" value="1"/>
</dbReference>
<feature type="transmembrane region" description="Helical" evidence="7">
    <location>
        <begin position="115"/>
        <end position="133"/>
    </location>
</feature>
<evidence type="ECO:0000256" key="5">
    <source>
        <dbReference type="SAM" id="Coils"/>
    </source>
</evidence>
<feature type="transmembrane region" description="Helical" evidence="7">
    <location>
        <begin position="170"/>
        <end position="188"/>
    </location>
</feature>
<feature type="transmembrane region" description="Helical" evidence="7">
    <location>
        <begin position="719"/>
        <end position="739"/>
    </location>
</feature>
<comment type="subcellular location">
    <subcellularLocation>
        <location evidence="1">Membrane</location>
        <topology evidence="1">Multi-pass membrane protein</topology>
    </subcellularLocation>
</comment>
<dbReference type="OrthoDB" id="68611at2759"/>
<feature type="transmembrane region" description="Helical" evidence="7">
    <location>
        <begin position="33"/>
        <end position="57"/>
    </location>
</feature>
<feature type="region of interest" description="Disordered" evidence="6">
    <location>
        <begin position="425"/>
        <end position="498"/>
    </location>
</feature>
<evidence type="ECO:0000256" key="1">
    <source>
        <dbReference type="ARBA" id="ARBA00004141"/>
    </source>
</evidence>
<evidence type="ECO:0000313" key="9">
    <source>
        <dbReference type="Proteomes" id="UP000237144"/>
    </source>
</evidence>
<feature type="transmembrane region" description="Helical" evidence="7">
    <location>
        <begin position="694"/>
        <end position="713"/>
    </location>
</feature>
<feature type="transmembrane region" description="Helical" evidence="7">
    <location>
        <begin position="91"/>
        <end position="109"/>
    </location>
</feature>
<dbReference type="Proteomes" id="UP000237144">
    <property type="component" value="Unassembled WGS sequence"/>
</dbReference>
<keyword evidence="3 7" id="KW-1133">Transmembrane helix</keyword>
<feature type="coiled-coil region" evidence="5">
    <location>
        <begin position="397"/>
        <end position="424"/>
    </location>
</feature>
<dbReference type="EMBL" id="PJQD01000085">
    <property type="protein sequence ID" value="POY71308.1"/>
    <property type="molecule type" value="Genomic_DNA"/>
</dbReference>
<name>A0A2S5B3E1_9BASI</name>
<evidence type="ECO:0000256" key="3">
    <source>
        <dbReference type="ARBA" id="ARBA00022989"/>
    </source>
</evidence>
<comment type="caution">
    <text evidence="8">The sequence shown here is derived from an EMBL/GenBank/DDBJ whole genome shotgun (WGS) entry which is preliminary data.</text>
</comment>
<keyword evidence="4 7" id="KW-0472">Membrane</keyword>
<accession>A0A2S5B3E1</accession>
<evidence type="ECO:0000256" key="2">
    <source>
        <dbReference type="ARBA" id="ARBA00022692"/>
    </source>
</evidence>
<dbReference type="PANTHER" id="PTHR47804:SF3">
    <property type="entry name" value="PROTEIN BRE4"/>
    <property type="match status" value="1"/>
</dbReference>
<feature type="region of interest" description="Disordered" evidence="6">
    <location>
        <begin position="345"/>
        <end position="380"/>
    </location>
</feature>
<keyword evidence="2 7" id="KW-0812">Transmembrane</keyword>
<keyword evidence="5" id="KW-0175">Coiled coil</keyword>
<sequence length="1096" mass="121047">MASEWLAKRLRRAKSELRHGFSPSRLRDHGPRLWLGVGKATLALTLLLLLSCIHSFATLTPDPTVLSNAFLVVVGAYPGGSTGKCFQAVTLGLLGLGLGALVYAILGFLAHAPTAQGFVFAAWVYCAALVRFGGPKYISFYLYGVLFSFNGIYRSITTGGFDRQLLLADFISYAWGVAIALAVNVLVLPTTAEEGLRRLLVTSLQHVATLAHLTCKTFARELDAEESEVRHVLAKSLRSDYLALDAQLDEMKYEVAVSRYSLRQFREMIGAVQGLQQALITSSSAIDLIDSVDPRGTSSRRLLSDAETARTFAEFRSGIDLVIAEIIDELLGPVAVKEILDESVQDPEKAAAERTDEDGAAQAPPDGAHEHSSEDDAEDQGQLGVALHTTPTPVATQEKMVSVAAKLKREVQEAELRHRRIREDFVRERSDSRRRHGSSPSTSRPPTPSLAPSVRAASARISSDDRGRSATRQSDDTVVPGEEPAGQEPAVSTTDPEVAAVTRESVVLVFQRAWDAFARAQQNALVTLIKDGSVQVDDVLLIEAGMPSIKEMYADRLPKAWTSSLITNTQLARLRSRGESLVAPSIVSEAPSEETACSEALTKSYSLLFGLGQLTEGLCFLHDLASREEPIKLRFYLIRMLVEKVRRLSKPKDDLNLPQALAVLHGREYVEPPKKFTQRIIRIERWTWSQRSTYAAKVAMASAVYVVFALAPVLQERVFLKIGQNSALITVIVAIAPTLGGTLSTWLFQISGTGAGALVGLVVLEIFKDVGGYRYNPYGIVVFGMLWFAWSSYKFLLHPAKYTQSLLYVIGYGTFVLQEYLFNDLPETERAFAAPPLRFGYIIASLAISMGISAVFQLLFFRQPARHRLRLQLAEVMFAASAYNTLLQAFVNLVAPADEAPTPRPEALAKVHRELVKRENRIQAAILALAPTYAFAKVEPKFQAPFKSETILKVMRSQQVILDRLREARTAVGLHGFNATIHRDFANVLFPYRLHSQRLSRTLFYLSATSLMCKSQLARDVPSSKPTWSSFEHDALVLSRRMSNLPRGEEELKRPGFLRYWFYLVSLGSVSAELEELEGHLGVLFGDPDVSNPYLT</sequence>
<dbReference type="GO" id="GO:0016020">
    <property type="term" value="C:membrane"/>
    <property type="evidence" value="ECO:0007669"/>
    <property type="project" value="UniProtKB-SubCell"/>
</dbReference>
<feature type="transmembrane region" description="Helical" evidence="7">
    <location>
        <begin position="140"/>
        <end position="158"/>
    </location>
</feature>
<gene>
    <name evidence="8" type="ORF">BMF94_5620</name>
</gene>
<keyword evidence="9" id="KW-1185">Reference proteome</keyword>
<organism evidence="8 9">
    <name type="scientific">Rhodotorula taiwanensis</name>
    <dbReference type="NCBI Taxonomy" id="741276"/>
    <lineage>
        <taxon>Eukaryota</taxon>
        <taxon>Fungi</taxon>
        <taxon>Dikarya</taxon>
        <taxon>Basidiomycota</taxon>
        <taxon>Pucciniomycotina</taxon>
        <taxon>Microbotryomycetes</taxon>
        <taxon>Sporidiobolales</taxon>
        <taxon>Sporidiobolaceae</taxon>
        <taxon>Rhodotorula</taxon>
    </lineage>
</organism>
<feature type="transmembrane region" description="Helical" evidence="7">
    <location>
        <begin position="842"/>
        <end position="861"/>
    </location>
</feature>
<reference evidence="8 9" key="1">
    <citation type="journal article" date="2018" name="Front. Microbiol.">
        <title>Prospects for Fungal Bioremediation of Acidic Radioactive Waste Sites: Characterization and Genome Sequence of Rhodotorula taiwanensis MD1149.</title>
        <authorList>
            <person name="Tkavc R."/>
            <person name="Matrosova V.Y."/>
            <person name="Grichenko O.E."/>
            <person name="Gostincar C."/>
            <person name="Volpe R.P."/>
            <person name="Klimenkova P."/>
            <person name="Gaidamakova E.K."/>
            <person name="Zhou C.E."/>
            <person name="Stewart B.J."/>
            <person name="Lyman M.G."/>
            <person name="Malfatti S.A."/>
            <person name="Rubinfeld B."/>
            <person name="Courtot M."/>
            <person name="Singh J."/>
            <person name="Dalgard C.L."/>
            <person name="Hamilton T."/>
            <person name="Frey K.G."/>
            <person name="Gunde-Cimerman N."/>
            <person name="Dugan L."/>
            <person name="Daly M.J."/>
        </authorList>
    </citation>
    <scope>NUCLEOTIDE SEQUENCE [LARGE SCALE GENOMIC DNA]</scope>
    <source>
        <strain evidence="8 9">MD1149</strain>
    </source>
</reference>
<dbReference type="AlphaFoldDB" id="A0A2S5B3E1"/>
<protein>
    <submittedName>
        <fullName evidence="8">Uncharacterized protein</fullName>
    </submittedName>
</protein>
<evidence type="ECO:0000256" key="7">
    <source>
        <dbReference type="SAM" id="Phobius"/>
    </source>
</evidence>
<dbReference type="STRING" id="741276.A0A2S5B3E1"/>
<evidence type="ECO:0000256" key="6">
    <source>
        <dbReference type="SAM" id="MobiDB-lite"/>
    </source>
</evidence>
<evidence type="ECO:0000313" key="8">
    <source>
        <dbReference type="EMBL" id="POY71308.1"/>
    </source>
</evidence>
<dbReference type="InterPro" id="IPR052430">
    <property type="entry name" value="IVT-Associated"/>
</dbReference>